<dbReference type="InterPro" id="IPR036236">
    <property type="entry name" value="Znf_C2H2_sf"/>
</dbReference>
<feature type="domain" description="C2H2-type" evidence="3">
    <location>
        <begin position="316"/>
        <end position="345"/>
    </location>
</feature>
<evidence type="ECO:0000313" key="4">
    <source>
        <dbReference type="EMBL" id="JAG28517.1"/>
    </source>
</evidence>
<evidence type="ECO:0000256" key="2">
    <source>
        <dbReference type="SAM" id="MobiDB-lite"/>
    </source>
</evidence>
<reference evidence="4" key="1">
    <citation type="journal article" date="2014" name="PLoS ONE">
        <title>Transcriptome-Based Identification of ABC Transporters in the Western Tarnished Plant Bug Lygus hesperus.</title>
        <authorList>
            <person name="Hull J.J."/>
            <person name="Chaney K."/>
            <person name="Geib S.M."/>
            <person name="Fabrick J.A."/>
            <person name="Brent C.S."/>
            <person name="Walsh D."/>
            <person name="Lavine L.C."/>
        </authorList>
    </citation>
    <scope>NUCLEOTIDE SEQUENCE</scope>
</reference>
<name>A0A0A9Y619_LYGHE</name>
<keyword evidence="1" id="KW-0479">Metal-binding</keyword>
<keyword evidence="1" id="KW-0863">Zinc-finger</keyword>
<dbReference type="AlphaFoldDB" id="A0A0A9Y619"/>
<dbReference type="GO" id="GO:0008270">
    <property type="term" value="F:zinc ion binding"/>
    <property type="evidence" value="ECO:0007669"/>
    <property type="project" value="UniProtKB-KW"/>
</dbReference>
<dbReference type="PROSITE" id="PS00028">
    <property type="entry name" value="ZINC_FINGER_C2H2_1"/>
    <property type="match status" value="1"/>
</dbReference>
<accession>A0A0A9Y619</accession>
<dbReference type="EMBL" id="GBHO01015087">
    <property type="protein sequence ID" value="JAG28517.1"/>
    <property type="molecule type" value="Transcribed_RNA"/>
</dbReference>
<evidence type="ECO:0000259" key="3">
    <source>
        <dbReference type="PROSITE" id="PS50157"/>
    </source>
</evidence>
<organism evidence="4">
    <name type="scientific">Lygus hesperus</name>
    <name type="common">Western plant bug</name>
    <dbReference type="NCBI Taxonomy" id="30085"/>
    <lineage>
        <taxon>Eukaryota</taxon>
        <taxon>Metazoa</taxon>
        <taxon>Ecdysozoa</taxon>
        <taxon>Arthropoda</taxon>
        <taxon>Hexapoda</taxon>
        <taxon>Insecta</taxon>
        <taxon>Pterygota</taxon>
        <taxon>Neoptera</taxon>
        <taxon>Paraneoptera</taxon>
        <taxon>Hemiptera</taxon>
        <taxon>Heteroptera</taxon>
        <taxon>Panheteroptera</taxon>
        <taxon>Cimicomorpha</taxon>
        <taxon>Miridae</taxon>
        <taxon>Mirini</taxon>
        <taxon>Lygus</taxon>
    </lineage>
</organism>
<proteinExistence type="predicted"/>
<dbReference type="PROSITE" id="PS50157">
    <property type="entry name" value="ZINC_FINGER_C2H2_2"/>
    <property type="match status" value="1"/>
</dbReference>
<evidence type="ECO:0000256" key="1">
    <source>
        <dbReference type="PROSITE-ProRule" id="PRU00042"/>
    </source>
</evidence>
<sequence length="359" mass="42588">MFRGRGYHNQNSQRFSRKDQFQLNCGNTQNHNFVRSRSRSASRFTQNSQGQNANFVRNNRSQSLPRYSHQHQRQQWTNGRGNFNQMKRHNGGAGYGRTKKFYNEGQGTSSFYDFQGDTQEFHHNRNSQPAFHNNCSSQKYYRNQGYLKKFNQNSKNFRHQQQNFRDNRADSQMDLSEEYFRPSNNCQDIPQYSPQMDHSPPQMLRMDPSGEYFGPSGHHNIRYQTSDPHYPRDMLQCSSSSSFVPEHQKEGGSGANVTQKEEPKKLWVIDETVLAYIRENYPPLPRSVSWFIDRHEQVRKAFEQINNMAIKTLTIYQCYYCSIRFRTEQDLINHKKTQDHIQKRDSFLKNWVETIDIGQ</sequence>
<protein>
    <recommendedName>
        <fullName evidence="3">C2H2-type domain-containing protein</fullName>
    </recommendedName>
</protein>
<gene>
    <name evidence="4" type="ORF">CM83_23479</name>
</gene>
<feature type="region of interest" description="Disordered" evidence="2">
    <location>
        <begin position="1"/>
        <end position="20"/>
    </location>
</feature>
<dbReference type="InterPro" id="IPR013087">
    <property type="entry name" value="Znf_C2H2_type"/>
</dbReference>
<dbReference type="SUPFAM" id="SSF57667">
    <property type="entry name" value="beta-beta-alpha zinc fingers"/>
    <property type="match status" value="1"/>
</dbReference>
<reference evidence="4" key="2">
    <citation type="submission" date="2014-07" db="EMBL/GenBank/DDBJ databases">
        <authorList>
            <person name="Hull J."/>
        </authorList>
    </citation>
    <scope>NUCLEOTIDE SEQUENCE</scope>
</reference>
<keyword evidence="1" id="KW-0862">Zinc</keyword>